<dbReference type="OrthoDB" id="160374at2759"/>
<sequence>MEGEATKVSSSSGSRKRARALLDVQEEKVVDGFIPKDSKKKKKLESKNGIWKELDLALSIESKDLKSLTKVELAYDFVSSEEQHGDANGGQCSEPFPVRITKLVSLLGGWIQNIMTSKRSDSWEPCFDVRCWAILNFCFKKKNDLRVSAKFLGSVTLLLGRALSGLTTGNDLFLQEKESSDIYKVVLDCLSLLFGIQREAINNVGIDLWVSCASAAVNITASIFSVNRTKSYTFNNDDALLRLTFLVLEQFRTFLRVQSNSKQIFTSFVDNLLESSMGLLIAVHSQTENSYNEFKPKLSVVLEDILSNALFHPNPVHMGGFMSIKSLYVNREGMEYQSFCESYHRHLFKKVNSMVRKKCYAMVSLGDLFRLFYTRLKKRKEDYASEKKMAVSGKQSEVFSTETQASNDSNQPIFEVFMLFMEPLIVQCAEIDFDGGISQSALKELKWMIESLNRILVNFIHEKLYLPTEDINEVNFNFLKEVYNTIICIFDKVHQLSLSAVDVLETGCTNEVIEVVKELVVAVDYFIQIEFKVAGDDLVPLWLLVLSTLALYISLDKEKECYLNVKSVIFRFGCQIIKLFMDLRQVFDSPFFALFKAVRIFISGKHGELVPSLSLPCRSFPPEFCLKAITSLLLSQELRRANLQALKSIPEGQAGSYIEQLKLDFLDSFKWLRIRASSMDELNNTCLDLNLDSEVLGILSEQYIILLDAITVTPGNSNSVAKAIEDFIVVLAPSFTSLTCSKQKNGDDFIYSVTGRRFSNQSLSVSKIGFQGTTFDASWILLFLFRIYVSCRSLYRQAISLIPQNSRKNSATMDSLFTTYHCENWIGKREWMNRRYFSWLGASSTNFLSTTIQTISSLFQINKIHHAPLIYALHETALQRLVDLNREIRGFEFLHDRDDRMAMDQMVDVNLKKIKREKWKQLVKASKQEALMLSCFITEYLPLKKFSHWSEMCSESWDFCTSSLNEKSLIVAIWWLLCQNLDVWCCHVTNKILKKILSLVIYSALPQKKRSFNDSNEVTARHISSELLLDTVFYEQKTISLHFISGFLYNFKKSLSLLVSHIGEMHIDLEVIPDWSEVENLLENAQEYQRQVSPGLYLEDHVVRDFCSLELETCQNMLNLVCGVIKVHINFKSISLLATYILNLERFIMSSIRICNENEKHFQSIRFELLNLFLSCRKTLRHLALAAFEECLSNKETPIKKFLDINAFSISWLMKSAGVIVSLPYKFFRKEHRCQIKEKFFMLMDNTSYLVMTLTKRLLANCSIIDSHSSECNDAWKQLDFVANKLKDESENMQSIFKGCVHSSRIESSIGVTDWYKFSNVISCLQGFTWGLVSVLNNSNDTSIDRARDLMLSCMDIFLAFVNFCLGLLVDNKFTEPKLWLNPKSNNHTMHDDCEEFPSTDEAKVPSTFYLFDLSRLNDFNGSMLRKLLKGKKPERAFLIRQIFIFSAAILKLQHISGPSKCNHLEMNSTNVLIRMACFLLLEISNNAGVFDSFSFIWLDGTLKYFKEVSHCLFHSDAVLYRNIYTKLIDVHLSAIGKCICLQGRNATLASHEIGSNTKMLLHSEMESCENREYRINDFKERLRMSLRKLIKSATKLHLLSAVQAVERALVGVRQDYNAIYDITTGDQDGGRAPAAAIAGLDCFDLFLEFVSGKKHLGVIKGHIQVITSALFNIILHIRNPGIFLKIKPLDNVNETQPDSGSIILMCIEVLSKVSGKNELFQMGSSFVTQSLYLPKRLFHDFHEVSVSQGQRNLITVHSANLDRQHSVELYAACCKLLCTTLRHHTRDSGLCIALLGESVNILLFCLETVNADYINKGVLAWEIQDAIKCATFLRRVYEEMRQQKDLMARYSRYFLSSYVTLSSRFGPLKSGIKRDIEEVLEPGIHALLDICQPSDLQLIHTVLEEGACRKKLADLQRDYKLRFQYEGKI</sequence>
<dbReference type="PANTHER" id="PTHR15682:SF2">
    <property type="entry name" value="UNHEALTHY RIBOSOME BIOGENESIS PROTEIN 2 HOMOLOG"/>
    <property type="match status" value="1"/>
</dbReference>
<feature type="domain" description="Nucleolar 27S pre-rRNA processing Urb2/Npa2 C-terminal" evidence="1">
    <location>
        <begin position="1706"/>
        <end position="1929"/>
    </location>
</feature>
<protein>
    <recommendedName>
        <fullName evidence="1">Nucleolar 27S pre-rRNA processing Urb2/Npa2 C-terminal domain-containing protein</fullName>
    </recommendedName>
</protein>
<dbReference type="GO" id="GO:0042254">
    <property type="term" value="P:ribosome biogenesis"/>
    <property type="evidence" value="ECO:0000318"/>
    <property type="project" value="GO_Central"/>
</dbReference>
<dbReference type="InterPro" id="IPR018849">
    <property type="entry name" value="Urb2/Npa2_C"/>
</dbReference>
<dbReference type="Pfam" id="PF10441">
    <property type="entry name" value="Urb2"/>
    <property type="match status" value="1"/>
</dbReference>
<reference evidence="3" key="1">
    <citation type="journal article" date="2016" name="Nature">
        <title>The genome of the seagrass Zostera marina reveals angiosperm adaptation to the sea.</title>
        <authorList>
            <person name="Olsen J.L."/>
            <person name="Rouze P."/>
            <person name="Verhelst B."/>
            <person name="Lin Y.-C."/>
            <person name="Bayer T."/>
            <person name="Collen J."/>
            <person name="Dattolo E."/>
            <person name="De Paoli E."/>
            <person name="Dittami S."/>
            <person name="Maumus F."/>
            <person name="Michel G."/>
            <person name="Kersting A."/>
            <person name="Lauritano C."/>
            <person name="Lohaus R."/>
            <person name="Toepel M."/>
            <person name="Tonon T."/>
            <person name="Vanneste K."/>
            <person name="Amirebrahimi M."/>
            <person name="Brakel J."/>
            <person name="Bostroem C."/>
            <person name="Chovatia M."/>
            <person name="Grimwood J."/>
            <person name="Jenkins J.W."/>
            <person name="Jueterbock A."/>
            <person name="Mraz A."/>
            <person name="Stam W.T."/>
            <person name="Tice H."/>
            <person name="Bornberg-Bauer E."/>
            <person name="Green P.J."/>
            <person name="Pearson G.A."/>
            <person name="Procaccini G."/>
            <person name="Duarte C.M."/>
            <person name="Schmutz J."/>
            <person name="Reusch T.B.H."/>
            <person name="Van de Peer Y."/>
        </authorList>
    </citation>
    <scope>NUCLEOTIDE SEQUENCE [LARGE SCALE GENOMIC DNA]</scope>
    <source>
        <strain evidence="3">cv. Finnish</strain>
    </source>
</reference>
<keyword evidence="3" id="KW-1185">Reference proteome</keyword>
<accession>A0A0K9PHF9</accession>
<dbReference type="GO" id="GO:0005730">
    <property type="term" value="C:nucleolus"/>
    <property type="evidence" value="ECO:0000318"/>
    <property type="project" value="GO_Central"/>
</dbReference>
<evidence type="ECO:0000259" key="1">
    <source>
        <dbReference type="Pfam" id="PF10441"/>
    </source>
</evidence>
<evidence type="ECO:0000313" key="2">
    <source>
        <dbReference type="EMBL" id="KMZ67637.1"/>
    </source>
</evidence>
<dbReference type="STRING" id="29655.A0A0K9PHF9"/>
<dbReference type="PANTHER" id="PTHR15682">
    <property type="entry name" value="UNHEALTHY RIBOSOME BIOGENESIS PROTEIN 2 HOMOLOG"/>
    <property type="match status" value="1"/>
</dbReference>
<dbReference type="Proteomes" id="UP000036987">
    <property type="component" value="Unassembled WGS sequence"/>
</dbReference>
<dbReference type="InterPro" id="IPR052609">
    <property type="entry name" value="Ribosome_Biogenesis_Reg"/>
</dbReference>
<name>A0A0K9PHF9_ZOSMR</name>
<dbReference type="OMA" id="CLDYRCW"/>
<evidence type="ECO:0000313" key="3">
    <source>
        <dbReference type="Proteomes" id="UP000036987"/>
    </source>
</evidence>
<dbReference type="EMBL" id="LFYR01000889">
    <property type="protein sequence ID" value="KMZ67637.1"/>
    <property type="molecule type" value="Genomic_DNA"/>
</dbReference>
<comment type="caution">
    <text evidence="2">The sequence shown here is derived from an EMBL/GenBank/DDBJ whole genome shotgun (WGS) entry which is preliminary data.</text>
</comment>
<proteinExistence type="predicted"/>
<gene>
    <name evidence="2" type="ORF">ZOSMA_25G00220</name>
</gene>
<organism evidence="2 3">
    <name type="scientific">Zostera marina</name>
    <name type="common">Eelgrass</name>
    <dbReference type="NCBI Taxonomy" id="29655"/>
    <lineage>
        <taxon>Eukaryota</taxon>
        <taxon>Viridiplantae</taxon>
        <taxon>Streptophyta</taxon>
        <taxon>Embryophyta</taxon>
        <taxon>Tracheophyta</taxon>
        <taxon>Spermatophyta</taxon>
        <taxon>Magnoliopsida</taxon>
        <taxon>Liliopsida</taxon>
        <taxon>Zosteraceae</taxon>
        <taxon>Zostera</taxon>
    </lineage>
</organism>